<protein>
    <submittedName>
        <fullName evidence="4">Flavastacin</fullName>
        <ecNumber evidence="4">3.4.24.76</ecNumber>
    </submittedName>
</protein>
<dbReference type="SMART" id="SM00235">
    <property type="entry name" value="ZnMc"/>
    <property type="match status" value="1"/>
</dbReference>
<gene>
    <name evidence="4" type="ORF">NCTC13296_00089</name>
</gene>
<dbReference type="InterPro" id="IPR006026">
    <property type="entry name" value="Peptidase_Metallo"/>
</dbReference>
<dbReference type="OrthoDB" id="5289073at2"/>
<evidence type="ECO:0000313" key="4">
    <source>
        <dbReference type="EMBL" id="SUE13281.1"/>
    </source>
</evidence>
<keyword evidence="5" id="KW-1185">Reference proteome</keyword>
<evidence type="ECO:0000256" key="2">
    <source>
        <dbReference type="SAM" id="MobiDB-lite"/>
    </source>
</evidence>
<evidence type="ECO:0000313" key="5">
    <source>
        <dbReference type="Proteomes" id="UP000254569"/>
    </source>
</evidence>
<feature type="active site" evidence="1">
    <location>
        <position position="160"/>
    </location>
</feature>
<dbReference type="Proteomes" id="UP000254569">
    <property type="component" value="Unassembled WGS sequence"/>
</dbReference>
<dbReference type="EC" id="3.4.24.76" evidence="4"/>
<dbReference type="GO" id="GO:0008270">
    <property type="term" value="F:zinc ion binding"/>
    <property type="evidence" value="ECO:0007669"/>
    <property type="project" value="UniProtKB-UniRule"/>
</dbReference>
<comment type="cofactor">
    <cofactor evidence="1">
        <name>Zn(2+)</name>
        <dbReference type="ChEBI" id="CHEBI:29105"/>
    </cofactor>
    <text evidence="1">Binds 1 zinc ion per subunit.</text>
</comment>
<organism evidence="4 5">
    <name type="scientific">Rhodococcus gordoniae</name>
    <dbReference type="NCBI Taxonomy" id="223392"/>
    <lineage>
        <taxon>Bacteria</taxon>
        <taxon>Bacillati</taxon>
        <taxon>Actinomycetota</taxon>
        <taxon>Actinomycetes</taxon>
        <taxon>Mycobacteriales</taxon>
        <taxon>Nocardiaceae</taxon>
        <taxon>Rhodococcus</taxon>
    </lineage>
</organism>
<comment type="caution">
    <text evidence="1">Lacks conserved residue(s) required for the propagation of feature annotation.</text>
</comment>
<name>A0A379LT76_9NOCA</name>
<evidence type="ECO:0000259" key="3">
    <source>
        <dbReference type="PROSITE" id="PS51864"/>
    </source>
</evidence>
<dbReference type="InterPro" id="IPR034035">
    <property type="entry name" value="Astacin-like_dom"/>
</dbReference>
<accession>A0A379LT76</accession>
<feature type="domain" description="Peptidase M12A" evidence="3">
    <location>
        <begin position="72"/>
        <end position="262"/>
    </location>
</feature>
<keyword evidence="1" id="KW-0482">Metalloprotease</keyword>
<dbReference type="GO" id="GO:0006508">
    <property type="term" value="P:proteolysis"/>
    <property type="evidence" value="ECO:0007669"/>
    <property type="project" value="UniProtKB-KW"/>
</dbReference>
<dbReference type="PROSITE" id="PS51864">
    <property type="entry name" value="ASTACIN"/>
    <property type="match status" value="1"/>
</dbReference>
<keyword evidence="1" id="KW-0862">Zinc</keyword>
<dbReference type="SUPFAM" id="SSF89372">
    <property type="entry name" value="Fucose-specific lectin"/>
    <property type="match status" value="2"/>
</dbReference>
<dbReference type="RefSeq" id="WP_064063201.1">
    <property type="nucleotide sequence ID" value="NZ_LPZN01000011.1"/>
</dbReference>
<sequence>MSIDEAPLTHTEDYGDTGEFRSGPVAGTTIVRTVDGDREVQYADVDGLAVFEGDIVLGTVEEIAEQAGPEGIGITGAHLRWPNATVPFEVDPAFPNPQRITDAVAHWTANTRIRFIARAGHANFVRFRPSTASRSPVGMRGGRQDIEITANAPVGTVVHEMAHALGLWHEQSREDRNTLVEIRFANIDPASAHNFDQHITDGDDIGAYDFGSVMHYPATAFSTNGQPTIVPRVPLPPGVVMGQRNGLSRGDINAVHTLYPDWSGIGDRWRNIGGVFPPGAPLSVTSRGAGNLDAFITGNDGRVYTSWWYQGNDWSGIGDRWRNIGGVFPKGAPVTAIAKSSNSIDLFITGNDGRVYTSWWYYGSDWSGLGDRWRSIGGFFPPGAPISVTSRSPGNLDLFVTGNDGRVYTSWWYQGGDWSGINNNWRNIGGVFPKGAPVTAITKSSNSIDLFITGNDGRVYTSWWYQGGDWSGLGDRWRSIGGFFPPGAPVAVTSRSAGNLDAFITGNDGRVYTSWWYQGGDWSGLNNTWRNIGGVFPRGAPVSAVAKSRDSIDLFICGNDGRIYTSWWYQGGDWSGIGDRWRNIGGVFPAGRKVTAIARGPKNLDAVICGNDGRVYTSWWKGS</sequence>
<dbReference type="Pfam" id="PF01400">
    <property type="entry name" value="Astacin"/>
    <property type="match status" value="1"/>
</dbReference>
<dbReference type="PANTHER" id="PTHR10127:SF850">
    <property type="entry name" value="METALLOENDOPEPTIDASE"/>
    <property type="match status" value="1"/>
</dbReference>
<keyword evidence="1 4" id="KW-0378">Hydrolase</keyword>
<dbReference type="Gene3D" id="3.40.390.10">
    <property type="entry name" value="Collagenase (Catalytic Domain)"/>
    <property type="match status" value="1"/>
</dbReference>
<dbReference type="EMBL" id="UGVI01000001">
    <property type="protein sequence ID" value="SUE13281.1"/>
    <property type="molecule type" value="Genomic_DNA"/>
</dbReference>
<dbReference type="InterPro" id="IPR024079">
    <property type="entry name" value="MetalloPept_cat_dom_sf"/>
</dbReference>
<feature type="binding site" evidence="1">
    <location>
        <position position="169"/>
    </location>
    <ligand>
        <name>Zn(2+)</name>
        <dbReference type="ChEBI" id="CHEBI:29105"/>
        <note>catalytic</note>
    </ligand>
</feature>
<dbReference type="GO" id="GO:0004222">
    <property type="term" value="F:metalloendopeptidase activity"/>
    <property type="evidence" value="ECO:0007669"/>
    <property type="project" value="UniProtKB-UniRule"/>
</dbReference>
<dbReference type="PRINTS" id="PR00480">
    <property type="entry name" value="ASTACIN"/>
</dbReference>
<dbReference type="PANTHER" id="PTHR10127">
    <property type="entry name" value="DISCOIDIN, CUB, EGF, LAMININ , AND ZINC METALLOPROTEASE DOMAIN CONTAINING"/>
    <property type="match status" value="1"/>
</dbReference>
<reference evidence="4 5" key="1">
    <citation type="submission" date="2018-06" db="EMBL/GenBank/DDBJ databases">
        <authorList>
            <consortium name="Pathogen Informatics"/>
            <person name="Doyle S."/>
        </authorList>
    </citation>
    <scope>NUCLEOTIDE SEQUENCE [LARGE SCALE GENOMIC DNA]</scope>
    <source>
        <strain evidence="4 5">NCTC13296</strain>
    </source>
</reference>
<dbReference type="Gene3D" id="2.120.10.70">
    <property type="entry name" value="Fucose-specific lectin"/>
    <property type="match status" value="3"/>
</dbReference>
<dbReference type="CDD" id="cd04280">
    <property type="entry name" value="ZnMc_astacin_like"/>
    <property type="match status" value="1"/>
</dbReference>
<keyword evidence="1" id="KW-0479">Metal-binding</keyword>
<feature type="region of interest" description="Disordered" evidence="2">
    <location>
        <begin position="1"/>
        <end position="22"/>
    </location>
</feature>
<feature type="binding site" evidence="1">
    <location>
        <position position="163"/>
    </location>
    <ligand>
        <name>Zn(2+)</name>
        <dbReference type="ChEBI" id="CHEBI:29105"/>
        <note>catalytic</note>
    </ligand>
</feature>
<feature type="binding site" evidence="1">
    <location>
        <position position="159"/>
    </location>
    <ligand>
        <name>Zn(2+)</name>
        <dbReference type="ChEBI" id="CHEBI:29105"/>
        <note>catalytic</note>
    </ligand>
</feature>
<keyword evidence="1" id="KW-0645">Protease</keyword>
<evidence type="ECO:0000256" key="1">
    <source>
        <dbReference type="PROSITE-ProRule" id="PRU01211"/>
    </source>
</evidence>
<dbReference type="InterPro" id="IPR001506">
    <property type="entry name" value="Peptidase_M12A"/>
</dbReference>
<dbReference type="SUPFAM" id="SSF55486">
    <property type="entry name" value="Metalloproteases ('zincins'), catalytic domain"/>
    <property type="match status" value="1"/>
</dbReference>
<dbReference type="AlphaFoldDB" id="A0A379LT76"/>
<proteinExistence type="predicted"/>